<dbReference type="SUPFAM" id="SSF54791">
    <property type="entry name" value="Eukaryotic type KH-domain (KH-domain type I)"/>
    <property type="match status" value="1"/>
</dbReference>
<dbReference type="PROSITE" id="PS50084">
    <property type="entry name" value="KH_TYPE_1"/>
    <property type="match status" value="1"/>
</dbReference>
<comment type="caution">
    <text evidence="3">The sequence shown here is derived from an EMBL/GenBank/DDBJ whole genome shotgun (WGS) entry which is preliminary data.</text>
</comment>
<dbReference type="Pfam" id="PF00013">
    <property type="entry name" value="KH_1"/>
    <property type="match status" value="1"/>
</dbReference>
<dbReference type="InterPro" id="IPR004088">
    <property type="entry name" value="KH_dom_type_1"/>
</dbReference>
<evidence type="ECO:0000256" key="1">
    <source>
        <dbReference type="PROSITE-ProRule" id="PRU00117"/>
    </source>
</evidence>
<dbReference type="SMART" id="SM00322">
    <property type="entry name" value="KH"/>
    <property type="match status" value="1"/>
</dbReference>
<dbReference type="STRING" id="101127.A0A1X2GPG3"/>
<dbReference type="InterPro" id="IPR036612">
    <property type="entry name" value="KH_dom_type_1_sf"/>
</dbReference>
<dbReference type="InterPro" id="IPR009210">
    <property type="entry name" value="ASCC1"/>
</dbReference>
<dbReference type="EMBL" id="MCGT01000007">
    <property type="protein sequence ID" value="ORX58314.1"/>
    <property type="molecule type" value="Genomic_DNA"/>
</dbReference>
<dbReference type="GO" id="GO:0006355">
    <property type="term" value="P:regulation of DNA-templated transcription"/>
    <property type="evidence" value="ECO:0007669"/>
    <property type="project" value="TreeGrafter"/>
</dbReference>
<evidence type="ECO:0000313" key="3">
    <source>
        <dbReference type="EMBL" id="ORX58314.1"/>
    </source>
</evidence>
<dbReference type="Gene3D" id="3.90.1140.10">
    <property type="entry name" value="Cyclic phosphodiesterase"/>
    <property type="match status" value="1"/>
</dbReference>
<dbReference type="GO" id="GO:0005634">
    <property type="term" value="C:nucleus"/>
    <property type="evidence" value="ECO:0007669"/>
    <property type="project" value="TreeGrafter"/>
</dbReference>
<dbReference type="InterPro" id="IPR009097">
    <property type="entry name" value="Cyclic_Pdiesterase"/>
</dbReference>
<dbReference type="SUPFAM" id="SSF55144">
    <property type="entry name" value="LigT-like"/>
    <property type="match status" value="1"/>
</dbReference>
<dbReference type="GO" id="GO:0003723">
    <property type="term" value="F:RNA binding"/>
    <property type="evidence" value="ECO:0007669"/>
    <property type="project" value="UniProtKB-UniRule"/>
</dbReference>
<accession>A0A1X2GPG3</accession>
<dbReference type="Pfam" id="PF10469">
    <property type="entry name" value="AKAP7_NLS"/>
    <property type="match status" value="1"/>
</dbReference>
<dbReference type="InterPro" id="IPR019510">
    <property type="entry name" value="AKAP7-like_phosphoesterase"/>
</dbReference>
<dbReference type="PANTHER" id="PTHR13360">
    <property type="entry name" value="ACTIVATING SIGNAL COINTEGRATOR 1 COMPLEX SUBUNIT 1"/>
    <property type="match status" value="1"/>
</dbReference>
<dbReference type="Proteomes" id="UP000242146">
    <property type="component" value="Unassembled WGS sequence"/>
</dbReference>
<dbReference type="PANTHER" id="PTHR13360:SF1">
    <property type="entry name" value="ACTIVATING SIGNAL COINTEGRATOR 1 COMPLEX SUBUNIT 1"/>
    <property type="match status" value="1"/>
</dbReference>
<evidence type="ECO:0000313" key="4">
    <source>
        <dbReference type="Proteomes" id="UP000242146"/>
    </source>
</evidence>
<dbReference type="OrthoDB" id="277832at2759"/>
<dbReference type="GO" id="GO:0006307">
    <property type="term" value="P:DNA alkylation repair"/>
    <property type="evidence" value="ECO:0007669"/>
    <property type="project" value="InterPro"/>
</dbReference>
<organism evidence="3 4">
    <name type="scientific">Hesseltinella vesiculosa</name>
    <dbReference type="NCBI Taxonomy" id="101127"/>
    <lineage>
        <taxon>Eukaryota</taxon>
        <taxon>Fungi</taxon>
        <taxon>Fungi incertae sedis</taxon>
        <taxon>Mucoromycota</taxon>
        <taxon>Mucoromycotina</taxon>
        <taxon>Mucoromycetes</taxon>
        <taxon>Mucorales</taxon>
        <taxon>Cunninghamellaceae</taxon>
        <taxon>Hesseltinella</taxon>
    </lineage>
</organism>
<sequence>MSTSAASMKALAMQGMSLVKVQSRTYRIPTASMTTKTVPQPPKPSTDDANDTIYTDEIVTHYHPVQRTYHGFLIGKGGSTLKRMKLETGTRIDITDGEDLVMIKGTQDKVDNAIQVIDAFLQQAKDKARLTHFVSLPTMSSHTTRKLDDFHKELASYKTDGITPDLLIPANKLHMTLGVCKLLSQPDLEKAIQVIKQELPAIIQPLVADEQTVCVRLKKLAIMEKQPSKARILYIEAQDETKNKILPKLCDAIRDKLMENGIILDENRPLKACLQIHITLIKARTCKAEEGRSTFDARKILKSHGDLDLGMVHLDKLHLMKMGPLHPDGTYISDGSIGL</sequence>
<dbReference type="CDD" id="cd00105">
    <property type="entry name" value="KH-I"/>
    <property type="match status" value="1"/>
</dbReference>
<dbReference type="AlphaFoldDB" id="A0A1X2GPG3"/>
<dbReference type="InterPro" id="IPR004087">
    <property type="entry name" value="KH_dom"/>
</dbReference>
<evidence type="ECO:0000259" key="2">
    <source>
        <dbReference type="SMART" id="SM00322"/>
    </source>
</evidence>
<protein>
    <recommendedName>
        <fullName evidence="2">K Homology domain-containing protein</fullName>
    </recommendedName>
</protein>
<dbReference type="Gene3D" id="3.30.1370.10">
    <property type="entry name" value="K Homology domain, type 1"/>
    <property type="match status" value="1"/>
</dbReference>
<reference evidence="3 4" key="1">
    <citation type="submission" date="2016-07" db="EMBL/GenBank/DDBJ databases">
        <title>Pervasive Adenine N6-methylation of Active Genes in Fungi.</title>
        <authorList>
            <consortium name="DOE Joint Genome Institute"/>
            <person name="Mondo S.J."/>
            <person name="Dannebaum R.O."/>
            <person name="Kuo R.C."/>
            <person name="Labutti K."/>
            <person name="Haridas S."/>
            <person name="Kuo A."/>
            <person name="Salamov A."/>
            <person name="Ahrendt S.R."/>
            <person name="Lipzen A."/>
            <person name="Sullivan W."/>
            <person name="Andreopoulos W.B."/>
            <person name="Clum A."/>
            <person name="Lindquist E."/>
            <person name="Daum C."/>
            <person name="Ramamoorthy G.K."/>
            <person name="Gryganskyi A."/>
            <person name="Culley D."/>
            <person name="Magnuson J.K."/>
            <person name="James T.Y."/>
            <person name="O'Malley M.A."/>
            <person name="Stajich J.E."/>
            <person name="Spatafora J.W."/>
            <person name="Visel A."/>
            <person name="Grigoriev I.V."/>
        </authorList>
    </citation>
    <scope>NUCLEOTIDE SEQUENCE [LARGE SCALE GENOMIC DNA]</scope>
    <source>
        <strain evidence="3 4">NRRL 3301</strain>
    </source>
</reference>
<keyword evidence="1" id="KW-0694">RNA-binding</keyword>
<gene>
    <name evidence="3" type="ORF">DM01DRAFT_1223172</name>
</gene>
<feature type="domain" description="K Homology" evidence="2">
    <location>
        <begin position="57"/>
        <end position="122"/>
    </location>
</feature>
<name>A0A1X2GPG3_9FUNG</name>
<proteinExistence type="predicted"/>
<keyword evidence="4" id="KW-1185">Reference proteome</keyword>